<dbReference type="RefSeq" id="WP_062507349.1">
    <property type="nucleotide sequence ID" value="NZ_BAQZ01000015.1"/>
</dbReference>
<dbReference type="STRING" id="586239.AD943_01490"/>
<comment type="caution">
    <text evidence="4">The sequence shown here is derived from an EMBL/GenBank/DDBJ whole genome shotgun (WGS) entry which is preliminary data.</text>
</comment>
<feature type="domain" description="Phosphatidic acid phosphatase type 2/haloperoxidase" evidence="3">
    <location>
        <begin position="113"/>
        <end position="223"/>
    </location>
</feature>
<dbReference type="SUPFAM" id="SSF48317">
    <property type="entry name" value="Acid phosphatase/Vanadium-dependent haloperoxidase"/>
    <property type="match status" value="1"/>
</dbReference>
<dbReference type="PRINTS" id="PR00483">
    <property type="entry name" value="BACPHPHTASE"/>
</dbReference>
<gene>
    <name evidence="4" type="primary">phoC</name>
    <name evidence="4" type="ORF">GRO01_03140</name>
</gene>
<dbReference type="SMART" id="SM00014">
    <property type="entry name" value="acidPPc"/>
    <property type="match status" value="1"/>
</dbReference>
<accession>A0A4Y3M5V2</accession>
<dbReference type="InterPro" id="IPR000326">
    <property type="entry name" value="PAP2/HPO"/>
</dbReference>
<evidence type="ECO:0000313" key="4">
    <source>
        <dbReference type="EMBL" id="GEB02738.1"/>
    </source>
</evidence>
<evidence type="ECO:0000313" key="5">
    <source>
        <dbReference type="Proteomes" id="UP000320772"/>
    </source>
</evidence>
<feature type="signal peptide" evidence="2">
    <location>
        <begin position="1"/>
        <end position="22"/>
    </location>
</feature>
<dbReference type="AlphaFoldDB" id="A0A4Y3M5V2"/>
<comment type="catalytic activity">
    <reaction evidence="1">
        <text>a phosphate monoester + H2O = an alcohol + phosphate</text>
        <dbReference type="Rhea" id="RHEA:15017"/>
        <dbReference type="ChEBI" id="CHEBI:15377"/>
        <dbReference type="ChEBI" id="CHEBI:30879"/>
        <dbReference type="ChEBI" id="CHEBI:43474"/>
        <dbReference type="ChEBI" id="CHEBI:67140"/>
        <dbReference type="EC" id="3.1.3.2"/>
    </reaction>
</comment>
<dbReference type="GO" id="GO:0030288">
    <property type="term" value="C:outer membrane-bounded periplasmic space"/>
    <property type="evidence" value="ECO:0007669"/>
    <property type="project" value="InterPro"/>
</dbReference>
<dbReference type="PROSITE" id="PS51257">
    <property type="entry name" value="PROKAR_LIPOPROTEIN"/>
    <property type="match status" value="1"/>
</dbReference>
<dbReference type="Pfam" id="PF01569">
    <property type="entry name" value="PAP2"/>
    <property type="match status" value="1"/>
</dbReference>
<dbReference type="Proteomes" id="UP000320772">
    <property type="component" value="Unassembled WGS sequence"/>
</dbReference>
<keyword evidence="5" id="KW-1185">Reference proteome</keyword>
<dbReference type="InterPro" id="IPR036938">
    <property type="entry name" value="PAP2/HPO_sf"/>
</dbReference>
<reference evidence="4 5" key="1">
    <citation type="submission" date="2019-06" db="EMBL/GenBank/DDBJ databases">
        <title>Whole genome shotgun sequence of Gluconobacter roseus NBRC 3990.</title>
        <authorList>
            <person name="Hosoyama A."/>
            <person name="Uohara A."/>
            <person name="Ohji S."/>
            <person name="Ichikawa N."/>
        </authorList>
    </citation>
    <scope>NUCLEOTIDE SEQUENCE [LARGE SCALE GENOMIC DNA]</scope>
    <source>
        <strain evidence="4 5">NBRC 3990</strain>
    </source>
</reference>
<dbReference type="Gene3D" id="1.20.144.10">
    <property type="entry name" value="Phosphatidic acid phosphatase type 2/haloperoxidase"/>
    <property type="match status" value="1"/>
</dbReference>
<dbReference type="CDD" id="cd03397">
    <property type="entry name" value="PAP2_acid_phosphatase"/>
    <property type="match status" value="1"/>
</dbReference>
<dbReference type="PIRSF" id="PIRSF000897">
    <property type="entry name" value="Acid_Ptase_ClsA"/>
    <property type="match status" value="1"/>
</dbReference>
<keyword evidence="1" id="KW-0378">Hydrolase</keyword>
<evidence type="ECO:0000259" key="3">
    <source>
        <dbReference type="SMART" id="SM00014"/>
    </source>
</evidence>
<comment type="similarity">
    <text evidence="1">Belongs to the class A bacterial acid phosphatase family.</text>
</comment>
<evidence type="ECO:0000256" key="1">
    <source>
        <dbReference type="PIRNR" id="PIRNR000897"/>
    </source>
</evidence>
<sequence length="269" mass="28797">MHSAFRLPVAFVLCATALSGCASSTHETASVQAGILPDSAAPDERLVLAPPPAPDSAAQLDDDRVFRVTRALKDTPRWTLAQSDADLSPDHLVRDFSCAAGFDIDLAKAPHLARVLERIRHVVGHRTSEVKKYWHRTRPFVGTNLPICTSPEGLGLHASYPSGHTTAGYGMALLLAHLMPEHASAILQRGRVFGESRIVCGAHWKSDVQAGYLNASALMDTLLANPELQDDLAAARRELLAMQGDAAAPDAGRCAVEHDAAVHSLLTEP</sequence>
<name>A0A4Y3M5V2_9PROT</name>
<evidence type="ECO:0000256" key="2">
    <source>
        <dbReference type="SAM" id="SignalP"/>
    </source>
</evidence>
<proteinExistence type="inferred from homology"/>
<organism evidence="4 5">
    <name type="scientific">Gluconobacter roseus NBRC 3990</name>
    <dbReference type="NCBI Taxonomy" id="1307950"/>
    <lineage>
        <taxon>Bacteria</taxon>
        <taxon>Pseudomonadati</taxon>
        <taxon>Pseudomonadota</taxon>
        <taxon>Alphaproteobacteria</taxon>
        <taxon>Acetobacterales</taxon>
        <taxon>Acetobacteraceae</taxon>
        <taxon>Gluconobacter</taxon>
    </lineage>
</organism>
<feature type="chain" id="PRO_5022713864" description="Acid phosphatase" evidence="2">
    <location>
        <begin position="23"/>
        <end position="269"/>
    </location>
</feature>
<dbReference type="InterPro" id="IPR001011">
    <property type="entry name" value="Acid_Pase_classA_bac"/>
</dbReference>
<keyword evidence="2" id="KW-0732">Signal</keyword>
<dbReference type="GO" id="GO:0003993">
    <property type="term" value="F:acid phosphatase activity"/>
    <property type="evidence" value="ECO:0007669"/>
    <property type="project" value="UniProtKB-EC"/>
</dbReference>
<dbReference type="EC" id="3.1.3.2" evidence="1"/>
<protein>
    <recommendedName>
        <fullName evidence="1">Acid phosphatase</fullName>
        <ecNumber evidence="1">3.1.3.2</ecNumber>
    </recommendedName>
</protein>
<dbReference type="EMBL" id="BJLY01000001">
    <property type="protein sequence ID" value="GEB02738.1"/>
    <property type="molecule type" value="Genomic_DNA"/>
</dbReference>